<dbReference type="PANTHER" id="PTHR18901">
    <property type="entry name" value="2-DEOXYGLUCOSE-6-PHOSPHATE PHOSPHATASE 2"/>
    <property type="match status" value="1"/>
</dbReference>
<dbReference type="InterPro" id="IPR041492">
    <property type="entry name" value="HAD_2"/>
</dbReference>
<dbReference type="Gene3D" id="3.40.50.1000">
    <property type="entry name" value="HAD superfamily/HAD-like"/>
    <property type="match status" value="1"/>
</dbReference>
<organism evidence="1 2">
    <name type="scientific">Kandleria vitulina DSM 20405</name>
    <dbReference type="NCBI Taxonomy" id="1410657"/>
    <lineage>
        <taxon>Bacteria</taxon>
        <taxon>Bacillati</taxon>
        <taxon>Bacillota</taxon>
        <taxon>Erysipelotrichia</taxon>
        <taxon>Erysipelotrichales</taxon>
        <taxon>Coprobacillaceae</taxon>
        <taxon>Kandleria</taxon>
    </lineage>
</organism>
<dbReference type="NCBIfam" id="TIGR01509">
    <property type="entry name" value="HAD-SF-IA-v3"/>
    <property type="match status" value="1"/>
</dbReference>
<dbReference type="EMBL" id="JQBL01000001">
    <property type="protein sequence ID" value="KRN51523.1"/>
    <property type="molecule type" value="Genomic_DNA"/>
</dbReference>
<dbReference type="GO" id="GO:0016791">
    <property type="term" value="F:phosphatase activity"/>
    <property type="evidence" value="ECO:0007669"/>
    <property type="project" value="TreeGrafter"/>
</dbReference>
<comment type="caution">
    <text evidence="1">The sequence shown here is derived from an EMBL/GenBank/DDBJ whole genome shotgun (WGS) entry which is preliminary data.</text>
</comment>
<dbReference type="PATRIC" id="fig|1410657.5.peg.145"/>
<dbReference type="InterPro" id="IPR036412">
    <property type="entry name" value="HAD-like_sf"/>
</dbReference>
<dbReference type="SFLD" id="SFLDS00003">
    <property type="entry name" value="Haloacid_Dehalogenase"/>
    <property type="match status" value="1"/>
</dbReference>
<dbReference type="NCBIfam" id="TIGR01549">
    <property type="entry name" value="HAD-SF-IA-v1"/>
    <property type="match status" value="1"/>
</dbReference>
<dbReference type="InterPro" id="IPR006439">
    <property type="entry name" value="HAD-SF_hydro_IA"/>
</dbReference>
<dbReference type="PRINTS" id="PR00413">
    <property type="entry name" value="HADHALOGNASE"/>
</dbReference>
<evidence type="ECO:0000313" key="2">
    <source>
        <dbReference type="Proteomes" id="UP000051841"/>
    </source>
</evidence>
<dbReference type="SFLD" id="SFLDG01129">
    <property type="entry name" value="C1.5:_HAD__Beta-PGM__Phosphata"/>
    <property type="match status" value="1"/>
</dbReference>
<keyword evidence="2" id="KW-1185">Reference proteome</keyword>
<evidence type="ECO:0000313" key="1">
    <source>
        <dbReference type="EMBL" id="KRN51523.1"/>
    </source>
</evidence>
<proteinExistence type="predicted"/>
<dbReference type="RefSeq" id="WP_035877128.1">
    <property type="nucleotide sequence ID" value="NZ_JQBL01000001.1"/>
</dbReference>
<sequence>MIKGAIFDIDGVILDSMEMWNDLGKRYLSSMGIEAEKGLNDILFSMSMEEGARYLSEHYHVEKSSVEIVEDIKNMIENFYVNEVHEKDGAKELLAFIKKQGIKIVAATSSDSVQVEKALRRNGLYEYFEKIFTTSEIGKSKHSSDIYDEAARYLHVLQEETLVFEDSLYALKTAREAGYIVIAVFDQYGEKNQYELKMMADYYLEDYSAFKSGKLGAPLPIAL</sequence>
<dbReference type="AlphaFoldDB" id="A0A0R2HEM4"/>
<accession>A0A0R2HEM4</accession>
<dbReference type="InterPro" id="IPR023198">
    <property type="entry name" value="PGP-like_dom2"/>
</dbReference>
<protein>
    <submittedName>
        <fullName evidence="1">Uncharacterized protein</fullName>
    </submittedName>
</protein>
<dbReference type="InterPro" id="IPR023214">
    <property type="entry name" value="HAD_sf"/>
</dbReference>
<dbReference type="Pfam" id="PF13419">
    <property type="entry name" value="HAD_2"/>
    <property type="match status" value="1"/>
</dbReference>
<dbReference type="SUPFAM" id="SSF56784">
    <property type="entry name" value="HAD-like"/>
    <property type="match status" value="1"/>
</dbReference>
<dbReference type="PANTHER" id="PTHR18901:SF38">
    <property type="entry name" value="PSEUDOURIDINE-5'-PHOSPHATASE"/>
    <property type="match status" value="1"/>
</dbReference>
<gene>
    <name evidence="1" type="ORF">IV49_GL000143</name>
</gene>
<reference evidence="1 2" key="1">
    <citation type="journal article" date="2015" name="Genome Announc.">
        <title>Expanding the biotechnology potential of lactobacilli through comparative genomics of 213 strains and associated genera.</title>
        <authorList>
            <person name="Sun Z."/>
            <person name="Harris H.M."/>
            <person name="McCann A."/>
            <person name="Guo C."/>
            <person name="Argimon S."/>
            <person name="Zhang W."/>
            <person name="Yang X."/>
            <person name="Jeffery I.B."/>
            <person name="Cooney J.C."/>
            <person name="Kagawa T.F."/>
            <person name="Liu W."/>
            <person name="Song Y."/>
            <person name="Salvetti E."/>
            <person name="Wrobel A."/>
            <person name="Rasinkangas P."/>
            <person name="Parkhill J."/>
            <person name="Rea M.C."/>
            <person name="O'Sullivan O."/>
            <person name="Ritari J."/>
            <person name="Douillard F.P."/>
            <person name="Paul Ross R."/>
            <person name="Yang R."/>
            <person name="Briner A.E."/>
            <person name="Felis G.E."/>
            <person name="de Vos W.M."/>
            <person name="Barrangou R."/>
            <person name="Klaenhammer T.R."/>
            <person name="Caufield P.W."/>
            <person name="Cui Y."/>
            <person name="Zhang H."/>
            <person name="O'Toole P.W."/>
        </authorList>
    </citation>
    <scope>NUCLEOTIDE SEQUENCE [LARGE SCALE GENOMIC DNA]</scope>
    <source>
        <strain evidence="1 2">DSM 20405</strain>
    </source>
</reference>
<dbReference type="Gene3D" id="1.10.150.240">
    <property type="entry name" value="Putative phosphatase, domain 2"/>
    <property type="match status" value="1"/>
</dbReference>
<name>A0A0R2HEM4_9FIRM</name>
<dbReference type="Proteomes" id="UP000051841">
    <property type="component" value="Unassembled WGS sequence"/>
</dbReference>